<dbReference type="Gene3D" id="3.90.1580.10">
    <property type="entry name" value="paralog of FGE (formylglycine-generating enzyme)"/>
    <property type="match status" value="1"/>
</dbReference>
<comment type="caution">
    <text evidence="2">The sequence shown here is derived from an EMBL/GenBank/DDBJ whole genome shotgun (WGS) entry which is preliminary data.</text>
</comment>
<name>A0ABP7AXB1_9MICO</name>
<evidence type="ECO:0000313" key="3">
    <source>
        <dbReference type="Proteomes" id="UP001501697"/>
    </source>
</evidence>
<sequence>MTSSLRGAAIRPVPAGEYLLGDAFDEGYPFDGEGPRRTVELPAFDIDETPVTNAQFAQFADATGYTTDAERYGNSAVFHLAVAAPRHRVVGSSPGAPWWLLVDGADWRHPFGELSDIDELADHPVVHVSWADAAAYADWVGRALPTETQWEAAARGGLVGARYAWGDELTPDGRWMCNIWQGRFPTVNTREDGWLATSPVRTYPANGLGLYDVAGNVWEWCADRFTPTTDAPPAGGRRLPLVHEERRVTRGGSYLCHESYCNRYRVAARTGNTPDSTMGNCGFRTVSRPADAAQEGPLP</sequence>
<dbReference type="EMBL" id="BAAAYU010000005">
    <property type="protein sequence ID" value="GAA3641850.1"/>
    <property type="molecule type" value="Genomic_DNA"/>
</dbReference>
<dbReference type="InterPro" id="IPR016187">
    <property type="entry name" value="CTDL_fold"/>
</dbReference>
<dbReference type="InterPro" id="IPR051043">
    <property type="entry name" value="Sulfatase_Mod_Factor_Kinase"/>
</dbReference>
<reference evidence="3" key="1">
    <citation type="journal article" date="2019" name="Int. J. Syst. Evol. Microbiol.">
        <title>The Global Catalogue of Microorganisms (GCM) 10K type strain sequencing project: providing services to taxonomists for standard genome sequencing and annotation.</title>
        <authorList>
            <consortium name="The Broad Institute Genomics Platform"/>
            <consortium name="The Broad Institute Genome Sequencing Center for Infectious Disease"/>
            <person name="Wu L."/>
            <person name="Ma J."/>
        </authorList>
    </citation>
    <scope>NUCLEOTIDE SEQUENCE [LARGE SCALE GENOMIC DNA]</scope>
    <source>
        <strain evidence="3">JCM 16544</strain>
    </source>
</reference>
<keyword evidence="3" id="KW-1185">Reference proteome</keyword>
<dbReference type="PANTHER" id="PTHR23150:SF19">
    <property type="entry name" value="FORMYLGLYCINE-GENERATING ENZYME"/>
    <property type="match status" value="1"/>
</dbReference>
<dbReference type="RefSeq" id="WP_344739418.1">
    <property type="nucleotide sequence ID" value="NZ_BAAAYU010000005.1"/>
</dbReference>
<dbReference type="InterPro" id="IPR005532">
    <property type="entry name" value="SUMF_dom"/>
</dbReference>
<accession>A0ABP7AXB1</accession>
<dbReference type="SUPFAM" id="SSF56436">
    <property type="entry name" value="C-type lectin-like"/>
    <property type="match status" value="1"/>
</dbReference>
<evidence type="ECO:0000259" key="1">
    <source>
        <dbReference type="Pfam" id="PF03781"/>
    </source>
</evidence>
<gene>
    <name evidence="2" type="ORF">GCM10022200_27020</name>
</gene>
<dbReference type="PANTHER" id="PTHR23150">
    <property type="entry name" value="SULFATASE MODIFYING FACTOR 1, 2"/>
    <property type="match status" value="1"/>
</dbReference>
<dbReference type="InterPro" id="IPR042095">
    <property type="entry name" value="SUMF_sf"/>
</dbReference>
<dbReference type="Pfam" id="PF03781">
    <property type="entry name" value="FGE-sulfatase"/>
    <property type="match status" value="1"/>
</dbReference>
<feature type="domain" description="Sulfatase-modifying factor enzyme-like" evidence="1">
    <location>
        <begin position="13"/>
        <end position="286"/>
    </location>
</feature>
<proteinExistence type="predicted"/>
<dbReference type="Proteomes" id="UP001501697">
    <property type="component" value="Unassembled WGS sequence"/>
</dbReference>
<organism evidence="2 3">
    <name type="scientific">Microbacterium awajiense</name>
    <dbReference type="NCBI Taxonomy" id="415214"/>
    <lineage>
        <taxon>Bacteria</taxon>
        <taxon>Bacillati</taxon>
        <taxon>Actinomycetota</taxon>
        <taxon>Actinomycetes</taxon>
        <taxon>Micrococcales</taxon>
        <taxon>Microbacteriaceae</taxon>
        <taxon>Microbacterium</taxon>
    </lineage>
</organism>
<protein>
    <submittedName>
        <fullName evidence="2">Formylglycine-generating enzyme family protein</fullName>
    </submittedName>
</protein>
<evidence type="ECO:0000313" key="2">
    <source>
        <dbReference type="EMBL" id="GAA3641850.1"/>
    </source>
</evidence>